<name>A0A829YI24_9GAMM</name>
<evidence type="ECO:0000313" key="2">
    <source>
        <dbReference type="Proteomes" id="UP000445000"/>
    </source>
</evidence>
<dbReference type="Proteomes" id="UP000445000">
    <property type="component" value="Unassembled WGS sequence"/>
</dbReference>
<gene>
    <name evidence="1" type="ORF">GCM10011487_41760</name>
</gene>
<comment type="caution">
    <text evidence="1">The sequence shown here is derived from an EMBL/GenBank/DDBJ whole genome shotgun (WGS) entry which is preliminary data.</text>
</comment>
<protein>
    <recommendedName>
        <fullName evidence="3">SGNH hydrolase-type esterase domain-containing protein</fullName>
    </recommendedName>
</protein>
<keyword evidence="2" id="KW-1185">Reference proteome</keyword>
<dbReference type="AlphaFoldDB" id="A0A829YI24"/>
<dbReference type="InterPro" id="IPR036514">
    <property type="entry name" value="SGNH_hydro_sf"/>
</dbReference>
<reference evidence="2" key="1">
    <citation type="submission" date="2020-01" db="EMBL/GenBank/DDBJ databases">
        <title>'Steroidobacter agaridevorans' sp. nov., agar-degrading bacteria isolated from rhizosphere soils.</title>
        <authorList>
            <person name="Ikenaga M."/>
            <person name="Kataoka M."/>
            <person name="Murouchi A."/>
            <person name="Katsuragi S."/>
            <person name="Sakai M."/>
        </authorList>
    </citation>
    <scope>NUCLEOTIDE SEQUENCE [LARGE SCALE GENOMIC DNA]</scope>
    <source>
        <strain evidence="2">YU21-B</strain>
    </source>
</reference>
<sequence length="240" mass="26153">MSATLTAAEIAAVASRRIVFAHQSVGNDILDGVQALTRQQGQALPIVETSQAPGQWQGIAHFKVGENGKPEGKIAHFAATLGANAFAQADLALLKLCYIDFNGAVDPEKLAATYGETLGQLQSQYPQTRFVAMTAPLTTIQTGPKAWVKKVLGKAPAGYEHNLRRQQFNQRIRERFSADALFDIARLEASAGARTFEYRSRQIETLDPSYTYDGGHLGERGKEVIATEFVRFLASQPKTS</sequence>
<organism evidence="1 2">
    <name type="scientific">Steroidobacter agaridevorans</name>
    <dbReference type="NCBI Taxonomy" id="2695856"/>
    <lineage>
        <taxon>Bacteria</taxon>
        <taxon>Pseudomonadati</taxon>
        <taxon>Pseudomonadota</taxon>
        <taxon>Gammaproteobacteria</taxon>
        <taxon>Steroidobacterales</taxon>
        <taxon>Steroidobacteraceae</taxon>
        <taxon>Steroidobacter</taxon>
    </lineage>
</organism>
<dbReference type="SUPFAM" id="SSF52266">
    <property type="entry name" value="SGNH hydrolase"/>
    <property type="match status" value="1"/>
</dbReference>
<proteinExistence type="predicted"/>
<evidence type="ECO:0000313" key="1">
    <source>
        <dbReference type="EMBL" id="GFE82176.1"/>
    </source>
</evidence>
<dbReference type="Gene3D" id="3.40.50.1110">
    <property type="entry name" value="SGNH hydrolase"/>
    <property type="match status" value="1"/>
</dbReference>
<dbReference type="RefSeq" id="WP_161813846.1">
    <property type="nucleotide sequence ID" value="NZ_BLJN01000004.1"/>
</dbReference>
<accession>A0A829YI24</accession>
<dbReference type="GO" id="GO:0016788">
    <property type="term" value="F:hydrolase activity, acting on ester bonds"/>
    <property type="evidence" value="ECO:0007669"/>
    <property type="project" value="UniProtKB-ARBA"/>
</dbReference>
<dbReference type="EMBL" id="BLJN01000004">
    <property type="protein sequence ID" value="GFE82176.1"/>
    <property type="molecule type" value="Genomic_DNA"/>
</dbReference>
<evidence type="ECO:0008006" key="3">
    <source>
        <dbReference type="Google" id="ProtNLM"/>
    </source>
</evidence>